<accession>A0A511MYE3</accession>
<evidence type="ECO:0000313" key="4">
    <source>
        <dbReference type="EMBL" id="GEM45605.1"/>
    </source>
</evidence>
<dbReference type="Pfam" id="PF03551">
    <property type="entry name" value="PadR"/>
    <property type="match status" value="1"/>
</dbReference>
<dbReference type="SUPFAM" id="SSF46785">
    <property type="entry name" value="Winged helix' DNA-binding domain"/>
    <property type="match status" value="1"/>
</dbReference>
<organism evidence="4 5">
    <name type="scientific">Deinococcus cellulosilyticus (strain DSM 18568 / NBRC 106333 / KACC 11606 / 5516J-15)</name>
    <dbReference type="NCBI Taxonomy" id="1223518"/>
    <lineage>
        <taxon>Bacteria</taxon>
        <taxon>Thermotogati</taxon>
        <taxon>Deinococcota</taxon>
        <taxon>Deinococci</taxon>
        <taxon>Deinococcales</taxon>
        <taxon>Deinococcaceae</taxon>
        <taxon>Deinococcus</taxon>
    </lineage>
</organism>
<evidence type="ECO:0000256" key="1">
    <source>
        <dbReference type="SAM" id="Coils"/>
    </source>
</evidence>
<dbReference type="AlphaFoldDB" id="A0A511MYE3"/>
<evidence type="ECO:0008006" key="6">
    <source>
        <dbReference type="Google" id="ProtNLM"/>
    </source>
</evidence>
<dbReference type="InterPro" id="IPR052509">
    <property type="entry name" value="Metal_resp_DNA-bind_regulator"/>
</dbReference>
<dbReference type="Pfam" id="PF10400">
    <property type="entry name" value="Vir_act_alpha_C"/>
    <property type="match status" value="1"/>
</dbReference>
<comment type="caution">
    <text evidence="4">The sequence shown here is derived from an EMBL/GenBank/DDBJ whole genome shotgun (WGS) entry which is preliminary data.</text>
</comment>
<name>A0A511MYE3_DEIC1</name>
<evidence type="ECO:0000313" key="5">
    <source>
        <dbReference type="Proteomes" id="UP000321306"/>
    </source>
</evidence>
<reference evidence="4 5" key="1">
    <citation type="submission" date="2019-07" db="EMBL/GenBank/DDBJ databases">
        <title>Whole genome shotgun sequence of Deinococcus cellulosilyticus NBRC 106333.</title>
        <authorList>
            <person name="Hosoyama A."/>
            <person name="Uohara A."/>
            <person name="Ohji S."/>
            <person name="Ichikawa N."/>
        </authorList>
    </citation>
    <scope>NUCLEOTIDE SEQUENCE [LARGE SCALE GENOMIC DNA]</scope>
    <source>
        <strain evidence="4 5">NBRC 106333</strain>
    </source>
</reference>
<protein>
    <recommendedName>
        <fullName evidence="6">PadR family transcriptional regulator</fullName>
    </recommendedName>
</protein>
<dbReference type="Gene3D" id="1.10.10.10">
    <property type="entry name" value="Winged helix-like DNA-binding domain superfamily/Winged helix DNA-binding domain"/>
    <property type="match status" value="1"/>
</dbReference>
<dbReference type="InterPro" id="IPR005149">
    <property type="entry name" value="Tscrpt_reg_PadR_N"/>
</dbReference>
<evidence type="ECO:0000259" key="3">
    <source>
        <dbReference type="Pfam" id="PF10400"/>
    </source>
</evidence>
<dbReference type="RefSeq" id="WP_222594704.1">
    <property type="nucleotide sequence ID" value="NZ_BJXB01000004.1"/>
</dbReference>
<keyword evidence="1" id="KW-0175">Coiled coil</keyword>
<feature type="coiled-coil region" evidence="1">
    <location>
        <begin position="122"/>
        <end position="184"/>
    </location>
</feature>
<feature type="domain" description="Transcription regulator PadR N-terminal" evidence="2">
    <location>
        <begin position="16"/>
        <end position="87"/>
    </location>
</feature>
<evidence type="ECO:0000259" key="2">
    <source>
        <dbReference type="Pfam" id="PF03551"/>
    </source>
</evidence>
<dbReference type="InterPro" id="IPR036388">
    <property type="entry name" value="WH-like_DNA-bd_sf"/>
</dbReference>
<dbReference type="PANTHER" id="PTHR33169:SF27">
    <property type="entry name" value="TRANSCRIPTIONAL REGULATOR PADR FAMILY PROTEIN"/>
    <property type="match status" value="1"/>
</dbReference>
<sequence length="194" mass="22007">MDYSDGMIHDPNALLLLGLLKGEQQHGYQLHDFIEKNLAHFTQLKKATAYAALDRLEKAGLIQSHNEQAGNRPTRKVYGLTLQGEKHFLELLRIHLSQPDPLPEYGNLGMLFVNELPQQEVLLLLQERAKLLEQQIETLQKVPTHEGHIGRGLIGVDLTVSRQLNLLQADLEWLKRTLHTLQSQPDHAGITQRA</sequence>
<dbReference type="PANTHER" id="PTHR33169">
    <property type="entry name" value="PADR-FAMILY TRANSCRIPTIONAL REGULATOR"/>
    <property type="match status" value="1"/>
</dbReference>
<dbReference type="InterPro" id="IPR036390">
    <property type="entry name" value="WH_DNA-bd_sf"/>
</dbReference>
<keyword evidence="5" id="KW-1185">Reference proteome</keyword>
<feature type="domain" description="Transcription regulator PadR C-terminal" evidence="3">
    <location>
        <begin position="111"/>
        <end position="181"/>
    </location>
</feature>
<dbReference type="EMBL" id="BJXB01000004">
    <property type="protein sequence ID" value="GEM45605.1"/>
    <property type="molecule type" value="Genomic_DNA"/>
</dbReference>
<dbReference type="Proteomes" id="UP000321306">
    <property type="component" value="Unassembled WGS sequence"/>
</dbReference>
<gene>
    <name evidence="4" type="ORF">DC3_12400</name>
</gene>
<proteinExistence type="predicted"/>
<dbReference type="InterPro" id="IPR018309">
    <property type="entry name" value="Tscrpt_reg_PadR_C"/>
</dbReference>